<dbReference type="AlphaFoldDB" id="A0A518CHH9"/>
<dbReference type="GO" id="GO:0008233">
    <property type="term" value="F:peptidase activity"/>
    <property type="evidence" value="ECO:0007669"/>
    <property type="project" value="UniProtKB-KW"/>
</dbReference>
<dbReference type="Gene3D" id="2.30.42.10">
    <property type="match status" value="1"/>
</dbReference>
<feature type="domain" description="PDZ" evidence="3">
    <location>
        <begin position="199"/>
        <end position="295"/>
    </location>
</feature>
<dbReference type="KEGG" id="plon:Pla110_03900"/>
<feature type="signal peptide" evidence="2">
    <location>
        <begin position="1"/>
        <end position="26"/>
    </location>
</feature>
<name>A0A518CHH9_9PLAN</name>
<feature type="compositionally biased region" description="Pro residues" evidence="1">
    <location>
        <begin position="163"/>
        <end position="180"/>
    </location>
</feature>
<accession>A0A518CHH9</accession>
<sequence length="418" mass="44188" precursor="true">MKLPHYVRTICVLGIGSLLLAPAALLADPPGEGAIERKSRGGFQLDIGRFTPYARGLKIEIGPDRNGDRSVDVQVRQNGTIPIDLDVSVNPELRGPVYAERPDQLFDEAYTGAPGEDVLGAPSEPDLLGTPDEDGPQLLGPESSPRLEAPPEPTQPKSNEPTPVKPIAPPIPLEAPPEPGQEPLSTLEDFSPKADASSVVQANTNEPPQKAYLGVSVKPISEALATQFKDIIPAGAGLHLTQVGDNTPASKAGLMKHDIIIAVDGQPVGSLNKLVDIVHAHQTGDEVQVVLIRGSRLGELTVQLGDRDIQMTAGTSNPSDNASGKVPPTQLEFDAVAPGPEPRKMVVPLPGGLGFVEVGTYKPGPAPVVDPRTPIELQMQPVLDPRVIPQSEAPEFYSPRRSTQVLGAPTEVIELPSN</sequence>
<evidence type="ECO:0000259" key="3">
    <source>
        <dbReference type="PROSITE" id="PS50106"/>
    </source>
</evidence>
<organism evidence="4 5">
    <name type="scientific">Polystyrenella longa</name>
    <dbReference type="NCBI Taxonomy" id="2528007"/>
    <lineage>
        <taxon>Bacteria</taxon>
        <taxon>Pseudomonadati</taxon>
        <taxon>Planctomycetota</taxon>
        <taxon>Planctomycetia</taxon>
        <taxon>Planctomycetales</taxon>
        <taxon>Planctomycetaceae</taxon>
        <taxon>Polystyrenella</taxon>
    </lineage>
</organism>
<dbReference type="CDD" id="cd06779">
    <property type="entry name" value="cpPDZ_Deg_HtrA-like"/>
    <property type="match status" value="1"/>
</dbReference>
<dbReference type="OrthoDB" id="251316at2"/>
<dbReference type="Pfam" id="PF13180">
    <property type="entry name" value="PDZ_2"/>
    <property type="match status" value="1"/>
</dbReference>
<dbReference type="Proteomes" id="UP000317178">
    <property type="component" value="Chromosome"/>
</dbReference>
<evidence type="ECO:0000313" key="5">
    <source>
        <dbReference type="Proteomes" id="UP000317178"/>
    </source>
</evidence>
<keyword evidence="4" id="KW-0378">Hydrolase</keyword>
<dbReference type="PROSITE" id="PS50106">
    <property type="entry name" value="PDZ"/>
    <property type="match status" value="1"/>
</dbReference>
<feature type="chain" id="PRO_5022036160" evidence="2">
    <location>
        <begin position="27"/>
        <end position="418"/>
    </location>
</feature>
<dbReference type="SUPFAM" id="SSF50156">
    <property type="entry name" value="PDZ domain-like"/>
    <property type="match status" value="1"/>
</dbReference>
<dbReference type="RefSeq" id="WP_144992645.1">
    <property type="nucleotide sequence ID" value="NZ_CP036281.1"/>
</dbReference>
<proteinExistence type="predicted"/>
<gene>
    <name evidence="4" type="primary">mucD_1</name>
    <name evidence="4" type="ORF">Pla110_03900</name>
</gene>
<keyword evidence="5" id="KW-1185">Reference proteome</keyword>
<keyword evidence="4" id="KW-0645">Protease</keyword>
<dbReference type="InterPro" id="IPR001478">
    <property type="entry name" value="PDZ"/>
</dbReference>
<feature type="region of interest" description="Disordered" evidence="1">
    <location>
        <begin position="110"/>
        <end position="189"/>
    </location>
</feature>
<reference evidence="4 5" key="1">
    <citation type="submission" date="2019-02" db="EMBL/GenBank/DDBJ databases">
        <title>Deep-cultivation of Planctomycetes and their phenomic and genomic characterization uncovers novel biology.</title>
        <authorList>
            <person name="Wiegand S."/>
            <person name="Jogler M."/>
            <person name="Boedeker C."/>
            <person name="Pinto D."/>
            <person name="Vollmers J."/>
            <person name="Rivas-Marin E."/>
            <person name="Kohn T."/>
            <person name="Peeters S.H."/>
            <person name="Heuer A."/>
            <person name="Rast P."/>
            <person name="Oberbeckmann S."/>
            <person name="Bunk B."/>
            <person name="Jeske O."/>
            <person name="Meyerdierks A."/>
            <person name="Storesund J.E."/>
            <person name="Kallscheuer N."/>
            <person name="Luecker S."/>
            <person name="Lage O.M."/>
            <person name="Pohl T."/>
            <person name="Merkel B.J."/>
            <person name="Hornburger P."/>
            <person name="Mueller R.-W."/>
            <person name="Bruemmer F."/>
            <person name="Labrenz M."/>
            <person name="Spormann A.M."/>
            <person name="Op den Camp H."/>
            <person name="Overmann J."/>
            <person name="Amann R."/>
            <person name="Jetten M.S.M."/>
            <person name="Mascher T."/>
            <person name="Medema M.H."/>
            <person name="Devos D.P."/>
            <person name="Kaster A.-K."/>
            <person name="Ovreas L."/>
            <person name="Rohde M."/>
            <person name="Galperin M.Y."/>
            <person name="Jogler C."/>
        </authorList>
    </citation>
    <scope>NUCLEOTIDE SEQUENCE [LARGE SCALE GENOMIC DNA]</scope>
    <source>
        <strain evidence="4 5">Pla110</strain>
    </source>
</reference>
<protein>
    <submittedName>
        <fullName evidence="4">Putative periplasmic serine endoprotease DegP-like</fullName>
        <ecNumber evidence="4">3.4.21.107</ecNumber>
    </submittedName>
</protein>
<dbReference type="EC" id="3.4.21.107" evidence="4"/>
<dbReference type="EMBL" id="CP036281">
    <property type="protein sequence ID" value="QDU78686.1"/>
    <property type="molecule type" value="Genomic_DNA"/>
</dbReference>
<keyword evidence="2" id="KW-0732">Signal</keyword>
<dbReference type="SMART" id="SM00228">
    <property type="entry name" value="PDZ"/>
    <property type="match status" value="1"/>
</dbReference>
<evidence type="ECO:0000256" key="1">
    <source>
        <dbReference type="SAM" id="MobiDB-lite"/>
    </source>
</evidence>
<dbReference type="GO" id="GO:0006508">
    <property type="term" value="P:proteolysis"/>
    <property type="evidence" value="ECO:0007669"/>
    <property type="project" value="UniProtKB-KW"/>
</dbReference>
<evidence type="ECO:0000313" key="4">
    <source>
        <dbReference type="EMBL" id="QDU78686.1"/>
    </source>
</evidence>
<dbReference type="InterPro" id="IPR036034">
    <property type="entry name" value="PDZ_sf"/>
</dbReference>
<evidence type="ECO:0000256" key="2">
    <source>
        <dbReference type="SAM" id="SignalP"/>
    </source>
</evidence>